<dbReference type="PIRSF" id="PIRSF005539">
    <property type="entry name" value="Pept_S33_TRI_F1"/>
    <property type="match status" value="1"/>
</dbReference>
<dbReference type="InterPro" id="IPR002410">
    <property type="entry name" value="Peptidase_S33"/>
</dbReference>
<dbReference type="GO" id="GO:0008233">
    <property type="term" value="F:peptidase activity"/>
    <property type="evidence" value="ECO:0007669"/>
    <property type="project" value="InterPro"/>
</dbReference>
<dbReference type="GeneID" id="54569274"/>
<keyword evidence="5" id="KW-1185">Reference proteome</keyword>
<dbReference type="InterPro" id="IPR050471">
    <property type="entry name" value="AB_hydrolase"/>
</dbReference>
<dbReference type="EMBL" id="ML993585">
    <property type="protein sequence ID" value="KAF2170600.1"/>
    <property type="molecule type" value="Genomic_DNA"/>
</dbReference>
<dbReference type="PANTHER" id="PTHR43433">
    <property type="entry name" value="HYDROLASE, ALPHA/BETA FOLD FAMILY PROTEIN"/>
    <property type="match status" value="1"/>
</dbReference>
<protein>
    <recommendedName>
        <fullName evidence="3">AB hydrolase-1 domain-containing protein</fullName>
    </recommendedName>
</protein>
<dbReference type="PRINTS" id="PR00111">
    <property type="entry name" value="ABHYDROLASE"/>
</dbReference>
<dbReference type="Pfam" id="PF00561">
    <property type="entry name" value="Abhydrolase_1"/>
    <property type="match status" value="1"/>
</dbReference>
<dbReference type="Proteomes" id="UP000799537">
    <property type="component" value="Unassembled WGS sequence"/>
</dbReference>
<dbReference type="InterPro" id="IPR005945">
    <property type="entry name" value="Pro_imino_pep"/>
</dbReference>
<dbReference type="InterPro" id="IPR000073">
    <property type="entry name" value="AB_hydrolase_1"/>
</dbReference>
<dbReference type="PANTHER" id="PTHR43433:SF5">
    <property type="entry name" value="AB HYDROLASE-1 DOMAIN-CONTAINING PROTEIN"/>
    <property type="match status" value="1"/>
</dbReference>
<proteinExistence type="inferred from homology"/>
<dbReference type="InterPro" id="IPR029058">
    <property type="entry name" value="AB_hydrolase_fold"/>
</dbReference>
<organism evidence="4 5">
    <name type="scientific">Zasmidium cellare ATCC 36951</name>
    <dbReference type="NCBI Taxonomy" id="1080233"/>
    <lineage>
        <taxon>Eukaryota</taxon>
        <taxon>Fungi</taxon>
        <taxon>Dikarya</taxon>
        <taxon>Ascomycota</taxon>
        <taxon>Pezizomycotina</taxon>
        <taxon>Dothideomycetes</taxon>
        <taxon>Dothideomycetidae</taxon>
        <taxon>Mycosphaerellales</taxon>
        <taxon>Mycosphaerellaceae</taxon>
        <taxon>Zasmidium</taxon>
    </lineage>
</organism>
<dbReference type="SUPFAM" id="SSF53474">
    <property type="entry name" value="alpha/beta-Hydrolases"/>
    <property type="match status" value="1"/>
</dbReference>
<dbReference type="NCBIfam" id="TIGR01250">
    <property type="entry name" value="pro_imino_pep_2"/>
    <property type="match status" value="1"/>
</dbReference>
<evidence type="ECO:0000313" key="4">
    <source>
        <dbReference type="EMBL" id="KAF2170600.1"/>
    </source>
</evidence>
<evidence type="ECO:0000256" key="2">
    <source>
        <dbReference type="ARBA" id="ARBA00022801"/>
    </source>
</evidence>
<accession>A0A6A6CWM3</accession>
<dbReference type="Gene3D" id="3.40.50.1820">
    <property type="entry name" value="alpha/beta hydrolase"/>
    <property type="match status" value="1"/>
</dbReference>
<evidence type="ECO:0000256" key="1">
    <source>
        <dbReference type="ARBA" id="ARBA00010088"/>
    </source>
</evidence>
<dbReference type="GO" id="GO:0006508">
    <property type="term" value="P:proteolysis"/>
    <property type="evidence" value="ECO:0007669"/>
    <property type="project" value="InterPro"/>
</dbReference>
<evidence type="ECO:0000313" key="5">
    <source>
        <dbReference type="Proteomes" id="UP000799537"/>
    </source>
</evidence>
<dbReference type="AlphaFoldDB" id="A0A6A6CWM3"/>
<comment type="similarity">
    <text evidence="1">Belongs to the peptidase S33 family.</text>
</comment>
<keyword evidence="2" id="KW-0378">Hydrolase</keyword>
<reference evidence="4" key="1">
    <citation type="journal article" date="2020" name="Stud. Mycol.">
        <title>101 Dothideomycetes genomes: a test case for predicting lifestyles and emergence of pathogens.</title>
        <authorList>
            <person name="Haridas S."/>
            <person name="Albert R."/>
            <person name="Binder M."/>
            <person name="Bloem J."/>
            <person name="Labutti K."/>
            <person name="Salamov A."/>
            <person name="Andreopoulos B."/>
            <person name="Baker S."/>
            <person name="Barry K."/>
            <person name="Bills G."/>
            <person name="Bluhm B."/>
            <person name="Cannon C."/>
            <person name="Castanera R."/>
            <person name="Culley D."/>
            <person name="Daum C."/>
            <person name="Ezra D."/>
            <person name="Gonzalez J."/>
            <person name="Henrissat B."/>
            <person name="Kuo A."/>
            <person name="Liang C."/>
            <person name="Lipzen A."/>
            <person name="Lutzoni F."/>
            <person name="Magnuson J."/>
            <person name="Mondo S."/>
            <person name="Nolan M."/>
            <person name="Ohm R."/>
            <person name="Pangilinan J."/>
            <person name="Park H.-J."/>
            <person name="Ramirez L."/>
            <person name="Alfaro M."/>
            <person name="Sun H."/>
            <person name="Tritt A."/>
            <person name="Yoshinaga Y."/>
            <person name="Zwiers L.-H."/>
            <person name="Turgeon B."/>
            <person name="Goodwin S."/>
            <person name="Spatafora J."/>
            <person name="Crous P."/>
            <person name="Grigoriev I."/>
        </authorList>
    </citation>
    <scope>NUCLEOTIDE SEQUENCE</scope>
    <source>
        <strain evidence="4">ATCC 36951</strain>
    </source>
</reference>
<name>A0A6A6CWM3_ZASCE</name>
<dbReference type="PRINTS" id="PR00793">
    <property type="entry name" value="PROAMNOPTASE"/>
</dbReference>
<evidence type="ECO:0000259" key="3">
    <source>
        <dbReference type="Pfam" id="PF00561"/>
    </source>
</evidence>
<feature type="domain" description="AB hydrolase-1" evidence="3">
    <location>
        <begin position="39"/>
        <end position="292"/>
    </location>
</feature>
<sequence length="312" mass="34506">MYRATCDGTIPFPLPSSPSTTSQTAYKIFGSLTSPSLSPPLIILHGGPGSADEYTLPLTALHTLSTTPIILYDQIGCGASTHHPSAPATFWTVDLFVAELENLLQHFDLKEYDILGHSFGGILTIALAAKQPPGLRRLILASASVDGELFFQGLQRLKTHLTLRSQLAIDTAVEKGDFTNRGYLAALTEFQRTFLCRAPDPYPPPLLEPNFRHQKENPEIRRAMQGLSPFVYDGFLRRYSSIPLLHKIQVPTLIFNGEFDTTQDEATYPLFEGIDKVRWVTLSGASHMPFLDSEEMLERVLGLVGGFLMQGK</sequence>
<dbReference type="OrthoDB" id="190201at2759"/>
<gene>
    <name evidence="4" type="ORF">M409DRAFT_64279</name>
</gene>
<dbReference type="RefSeq" id="XP_033671489.1">
    <property type="nucleotide sequence ID" value="XM_033816002.1"/>
</dbReference>